<dbReference type="InterPro" id="IPR033459">
    <property type="entry name" value="AveC-like"/>
</dbReference>
<feature type="transmembrane region" description="Helical" evidence="2">
    <location>
        <begin position="30"/>
        <end position="52"/>
    </location>
</feature>
<evidence type="ECO:0000256" key="1">
    <source>
        <dbReference type="SAM" id="MobiDB-lite"/>
    </source>
</evidence>
<gene>
    <name evidence="3" type="ORF">BST14_18305</name>
</gene>
<feature type="transmembrane region" description="Helical" evidence="2">
    <location>
        <begin position="160"/>
        <end position="186"/>
    </location>
</feature>
<keyword evidence="2" id="KW-0812">Transmembrane</keyword>
<evidence type="ECO:0008006" key="5">
    <source>
        <dbReference type="Google" id="ProtNLM"/>
    </source>
</evidence>
<evidence type="ECO:0000313" key="3">
    <source>
        <dbReference type="EMBL" id="ORA11666.1"/>
    </source>
</evidence>
<evidence type="ECO:0000256" key="2">
    <source>
        <dbReference type="SAM" id="Phobius"/>
    </source>
</evidence>
<organism evidence="3 4">
    <name type="scientific">Mycobacterium arosiense ATCC BAA-1401 = DSM 45069</name>
    <dbReference type="NCBI Taxonomy" id="1265311"/>
    <lineage>
        <taxon>Bacteria</taxon>
        <taxon>Bacillati</taxon>
        <taxon>Actinomycetota</taxon>
        <taxon>Actinomycetes</taxon>
        <taxon>Mycobacteriales</taxon>
        <taxon>Mycobacteriaceae</taxon>
        <taxon>Mycobacterium</taxon>
        <taxon>Mycobacterium avium complex (MAC)</taxon>
    </lineage>
</organism>
<dbReference type="RefSeq" id="WP_083065794.1">
    <property type="nucleotide sequence ID" value="NZ_MVHG01000051.1"/>
</dbReference>
<feature type="transmembrane region" description="Helical" evidence="2">
    <location>
        <begin position="292"/>
        <end position="311"/>
    </location>
</feature>
<feature type="transmembrane region" description="Helical" evidence="2">
    <location>
        <begin position="72"/>
        <end position="95"/>
    </location>
</feature>
<dbReference type="Proteomes" id="UP000192707">
    <property type="component" value="Unassembled WGS sequence"/>
</dbReference>
<feature type="transmembrane region" description="Helical" evidence="2">
    <location>
        <begin position="250"/>
        <end position="267"/>
    </location>
</feature>
<keyword evidence="2" id="KW-1133">Transmembrane helix</keyword>
<protein>
    <recommendedName>
        <fullName evidence="5">DUF5135 domain-containing protein</fullName>
    </recommendedName>
</protein>
<comment type="caution">
    <text evidence="3">The sequence shown here is derived from an EMBL/GenBank/DDBJ whole genome shotgun (WGS) entry which is preliminary data.</text>
</comment>
<feature type="transmembrane region" description="Helical" evidence="2">
    <location>
        <begin position="198"/>
        <end position="230"/>
    </location>
</feature>
<accession>A0A1W9ZCH7</accession>
<feature type="transmembrane region" description="Helical" evidence="2">
    <location>
        <begin position="104"/>
        <end position="120"/>
    </location>
</feature>
<dbReference type="Pfam" id="PF17198">
    <property type="entry name" value="AveC_like"/>
    <property type="match status" value="1"/>
</dbReference>
<dbReference type="OrthoDB" id="9066067at2"/>
<feature type="region of interest" description="Disordered" evidence="1">
    <location>
        <begin position="1"/>
        <end position="22"/>
    </location>
</feature>
<dbReference type="EMBL" id="MVHG01000051">
    <property type="protein sequence ID" value="ORA11666.1"/>
    <property type="molecule type" value="Genomic_DNA"/>
</dbReference>
<keyword evidence="2" id="KW-0472">Membrane</keyword>
<evidence type="ECO:0000313" key="4">
    <source>
        <dbReference type="Proteomes" id="UP000192707"/>
    </source>
</evidence>
<dbReference type="AlphaFoldDB" id="A0A1W9ZCH7"/>
<proteinExistence type="predicted"/>
<reference evidence="3 4" key="1">
    <citation type="submission" date="2016-12" db="EMBL/GenBank/DDBJ databases">
        <title>The new phylogeny of genus Mycobacterium.</title>
        <authorList>
            <person name="Tortoli E."/>
            <person name="Trovato A."/>
            <person name="Cirillo D.M."/>
        </authorList>
    </citation>
    <scope>NUCLEOTIDE SEQUENCE [LARGE SCALE GENOMIC DNA]</scope>
    <source>
        <strain evidence="3 4">DSM 45069</strain>
    </source>
</reference>
<name>A0A1W9ZCH7_MYCAI</name>
<keyword evidence="4" id="KW-1185">Reference proteome</keyword>
<sequence length="370" mass="40467">MTTALVGKTAGEPSGSAHGRSAQDRARRPVLWFAALGAVILAANVALVTAWVSGPNFERVPAGPDLPPGWMAITLGTVQVLLVVLAVAALGWFLVRPWVRERRITFDGLMCLAGLSVSIWDPASTAVQPWFAYNSYLLNFGNPLSSLPGWQSLNVPGRSIAWSCPVLPTFYLVCIPLMAIMGCAVLRTTKRILPRINIFGLIAVLVVSMALFDIVLEGIVFMPLGFWTYAGGQWPVLFAGHYYQLPLNEWLHFIGVGTAFALLRYAVNDRGQTIVERGVDQIVGGPIKQAGIRLLAIIAGLHIIVFALYHVPQTFWAVNSHAWPRDVTDRSYFQNQCGPLVDRACPGPHVPITRPDSGYLDWSGKYVVPR</sequence>